<evidence type="ECO:0000313" key="2">
    <source>
        <dbReference type="EMBL" id="KAK3248632.1"/>
    </source>
</evidence>
<feature type="compositionally biased region" description="Basic and acidic residues" evidence="1">
    <location>
        <begin position="241"/>
        <end position="255"/>
    </location>
</feature>
<sequence>MQNQKALPAYGGFQGFENENYRQDILSGRKFSEHNKKLRESHFHGNSISIADGFSKAEYTTTTGASYKSGGLTYSRHERPTSKEKPNIRETILDNEGKPLKSKPLPDVAGQGSHYGIPSPPYHILNGVGQPIVGVGPHFSQHGSRQPIHTFPDDAQKQALREGPTSPPHLRPSGPRHAAWYAPSAPNPPSYLLTCPRHSLLPHPPPGPMDRQYTTSDEAMKPPGAGMGEAPAAPVYSQGAKEYDSYSELKNDRTRNVRPITGPLERSEGPQTSSQSYGWKTDTNIPIQGRNSRPMCRETRFAQSMLVGARHKGGYSGQGTL</sequence>
<proteinExistence type="predicted"/>
<dbReference type="EMBL" id="LGRX02027923">
    <property type="protein sequence ID" value="KAK3248632.1"/>
    <property type="molecule type" value="Genomic_DNA"/>
</dbReference>
<dbReference type="AlphaFoldDB" id="A0AAE0F262"/>
<organism evidence="2 3">
    <name type="scientific">Cymbomonas tetramitiformis</name>
    <dbReference type="NCBI Taxonomy" id="36881"/>
    <lineage>
        <taxon>Eukaryota</taxon>
        <taxon>Viridiplantae</taxon>
        <taxon>Chlorophyta</taxon>
        <taxon>Pyramimonadophyceae</taxon>
        <taxon>Pyramimonadales</taxon>
        <taxon>Pyramimonadaceae</taxon>
        <taxon>Cymbomonas</taxon>
    </lineage>
</organism>
<feature type="compositionally biased region" description="Basic and acidic residues" evidence="1">
    <location>
        <begin position="75"/>
        <end position="99"/>
    </location>
</feature>
<feature type="compositionally biased region" description="Low complexity" evidence="1">
    <location>
        <begin position="222"/>
        <end position="234"/>
    </location>
</feature>
<evidence type="ECO:0000256" key="1">
    <source>
        <dbReference type="SAM" id="MobiDB-lite"/>
    </source>
</evidence>
<feature type="compositionally biased region" description="Polar residues" evidence="1">
    <location>
        <begin position="269"/>
        <end position="291"/>
    </location>
</feature>
<keyword evidence="3" id="KW-1185">Reference proteome</keyword>
<name>A0AAE0F262_9CHLO</name>
<feature type="region of interest" description="Disordered" evidence="1">
    <location>
        <begin position="65"/>
        <end position="102"/>
    </location>
</feature>
<protein>
    <submittedName>
        <fullName evidence="2">Uncharacterized protein</fullName>
    </submittedName>
</protein>
<dbReference type="Proteomes" id="UP001190700">
    <property type="component" value="Unassembled WGS sequence"/>
</dbReference>
<evidence type="ECO:0000313" key="3">
    <source>
        <dbReference type="Proteomes" id="UP001190700"/>
    </source>
</evidence>
<gene>
    <name evidence="2" type="ORF">CYMTET_41909</name>
</gene>
<feature type="region of interest" description="Disordered" evidence="1">
    <location>
        <begin position="158"/>
        <end position="291"/>
    </location>
</feature>
<accession>A0AAE0F262</accession>
<comment type="caution">
    <text evidence="2">The sequence shown here is derived from an EMBL/GenBank/DDBJ whole genome shotgun (WGS) entry which is preliminary data.</text>
</comment>
<reference evidence="2 3" key="1">
    <citation type="journal article" date="2015" name="Genome Biol. Evol.">
        <title>Comparative Genomics of a Bacterivorous Green Alga Reveals Evolutionary Causalities and Consequences of Phago-Mixotrophic Mode of Nutrition.</title>
        <authorList>
            <person name="Burns J.A."/>
            <person name="Paasch A."/>
            <person name="Narechania A."/>
            <person name="Kim E."/>
        </authorList>
    </citation>
    <scope>NUCLEOTIDE SEQUENCE [LARGE SCALE GENOMIC DNA]</scope>
    <source>
        <strain evidence="2 3">PLY_AMNH</strain>
    </source>
</reference>